<dbReference type="EMBL" id="JAMYQB010000011">
    <property type="protein sequence ID" value="MER9405453.1"/>
    <property type="molecule type" value="Genomic_DNA"/>
</dbReference>
<evidence type="ECO:0000313" key="2">
    <source>
        <dbReference type="Proteomes" id="UP001433071"/>
    </source>
</evidence>
<keyword evidence="2" id="KW-1185">Reference proteome</keyword>
<gene>
    <name evidence="1" type="ORF">NKI36_15550</name>
</gene>
<evidence type="ECO:0000313" key="1">
    <source>
        <dbReference type="EMBL" id="MER9405453.1"/>
    </source>
</evidence>
<protein>
    <submittedName>
        <fullName evidence="1">Uncharacterized protein</fullName>
    </submittedName>
</protein>
<organism evidence="1 2">
    <name type="scientific">Mesorhizobium caraganae</name>
    <dbReference type="NCBI Taxonomy" id="483206"/>
    <lineage>
        <taxon>Bacteria</taxon>
        <taxon>Pseudomonadati</taxon>
        <taxon>Pseudomonadota</taxon>
        <taxon>Alphaproteobacteria</taxon>
        <taxon>Hyphomicrobiales</taxon>
        <taxon>Phyllobacteriaceae</taxon>
        <taxon>Mesorhizobium</taxon>
    </lineage>
</organism>
<dbReference type="RefSeq" id="WP_352558674.1">
    <property type="nucleotide sequence ID" value="NZ_JAMYQB010000011.1"/>
</dbReference>
<name>A0ABV1Z0E8_9HYPH</name>
<proteinExistence type="predicted"/>
<accession>A0ABV1Z0E8</accession>
<sequence>METLPHDPPLAKCQGGMNSIGRLHWLQSLARRKVCEAGENPAISLWNWRYDGRRQACIDRSGQHRDDVTMASGLLVTFFGGQLLRKTSCPQRQPSRAS</sequence>
<reference evidence="1 2" key="1">
    <citation type="journal article" date="2024" name="Proc. Natl. Acad. Sci. U.S.A.">
        <title>The evolutionary genomics of adaptation to stress in wild rhizobium bacteria.</title>
        <authorList>
            <person name="Kehlet-Delgado H."/>
            <person name="Montoya A.P."/>
            <person name="Jensen K.T."/>
            <person name="Wendlandt C.E."/>
            <person name="Dexheimer C."/>
            <person name="Roberts M."/>
            <person name="Torres Martinez L."/>
            <person name="Friesen M.L."/>
            <person name="Griffitts J.S."/>
            <person name="Porter S.S."/>
        </authorList>
    </citation>
    <scope>NUCLEOTIDE SEQUENCE [LARGE SCALE GENOMIC DNA]</scope>
    <source>
        <strain evidence="1 2">M0641</strain>
    </source>
</reference>
<dbReference type="Proteomes" id="UP001433071">
    <property type="component" value="Unassembled WGS sequence"/>
</dbReference>
<comment type="caution">
    <text evidence="1">The sequence shown here is derived from an EMBL/GenBank/DDBJ whole genome shotgun (WGS) entry which is preliminary data.</text>
</comment>